<keyword evidence="3" id="KW-1185">Reference proteome</keyword>
<reference evidence="2" key="1">
    <citation type="submission" date="2020-06" db="EMBL/GenBank/DDBJ databases">
        <authorList>
            <consortium name="Plant Systems Biology data submission"/>
        </authorList>
    </citation>
    <scope>NUCLEOTIDE SEQUENCE</scope>
    <source>
        <strain evidence="2">D6</strain>
    </source>
</reference>
<feature type="compositionally biased region" description="Basic and acidic residues" evidence="1">
    <location>
        <begin position="113"/>
        <end position="124"/>
    </location>
</feature>
<accession>A0A9N8H5W9</accession>
<dbReference type="AlphaFoldDB" id="A0A9N8H5W9"/>
<organism evidence="2 3">
    <name type="scientific">Seminavis robusta</name>
    <dbReference type="NCBI Taxonomy" id="568900"/>
    <lineage>
        <taxon>Eukaryota</taxon>
        <taxon>Sar</taxon>
        <taxon>Stramenopiles</taxon>
        <taxon>Ochrophyta</taxon>
        <taxon>Bacillariophyta</taxon>
        <taxon>Bacillariophyceae</taxon>
        <taxon>Bacillariophycidae</taxon>
        <taxon>Naviculales</taxon>
        <taxon>Naviculaceae</taxon>
        <taxon>Seminavis</taxon>
    </lineage>
</organism>
<comment type="caution">
    <text evidence="2">The sequence shown here is derived from an EMBL/GenBank/DDBJ whole genome shotgun (WGS) entry which is preliminary data.</text>
</comment>
<feature type="region of interest" description="Disordered" evidence="1">
    <location>
        <begin position="113"/>
        <end position="160"/>
    </location>
</feature>
<feature type="region of interest" description="Disordered" evidence="1">
    <location>
        <begin position="31"/>
        <end position="80"/>
    </location>
</feature>
<feature type="region of interest" description="Disordered" evidence="1">
    <location>
        <begin position="332"/>
        <end position="356"/>
    </location>
</feature>
<feature type="region of interest" description="Disordered" evidence="1">
    <location>
        <begin position="183"/>
        <end position="257"/>
    </location>
</feature>
<sequence length="517" mass="59587">MVSRSYDDAYYAALEYKQMLRQRSEDDYHGNMIASSHHRQRTRSPRQMRQFPSERSAAHGQYRRPAGASPPRLYPSCSQREWQPPLPYQRAYNDEETTEAPSFYGEVEAEEYYPRSRHEDDHMRRWAPMPQQPRRDYYESAYEEADRNRSQEEDRRSFMVREEEQLQRWSRRFAEEEEALRHYEEQNRAREEEHAEQERKMYQAREEEAARKAEEARKRELKREEEKRARQKKIAELMRPSGIPKPPPPPPELEHLLESPHWGADRAIKDAASPPPFIAERDISVRKGGSDHYSEISKASWHPPYPFSSYEENKERMPLHLCKKDDDSFQLDRKLSSHHSVSRKLPPSPTTTLKSGSASEVSFSLSYHQASSHGSRVGAYAERGDDDSYQLEKKLSSHHSACQKLPPPRSAASLKSDFSSNYEYAGYDSRVGAFAEKPQTSVLVEIQPGFSLPLRGSKETLQAVHDGRVLNTCCLSCCAALLVKDDCDFVICPGCRVVSPVEGGFGTMECVGLGMRS</sequence>
<feature type="compositionally biased region" description="Basic and acidic residues" evidence="1">
    <location>
        <begin position="183"/>
        <end position="236"/>
    </location>
</feature>
<name>A0A9N8H5W9_9STRA</name>
<evidence type="ECO:0000313" key="2">
    <source>
        <dbReference type="EMBL" id="CAB9502076.1"/>
    </source>
</evidence>
<dbReference type="Proteomes" id="UP001153069">
    <property type="component" value="Unassembled WGS sequence"/>
</dbReference>
<feature type="compositionally biased region" description="Basic residues" evidence="1">
    <location>
        <begin position="36"/>
        <end position="46"/>
    </location>
</feature>
<evidence type="ECO:0000313" key="3">
    <source>
        <dbReference type="Proteomes" id="UP001153069"/>
    </source>
</evidence>
<feature type="compositionally biased region" description="Basic and acidic residues" evidence="1">
    <location>
        <begin position="133"/>
        <end position="160"/>
    </location>
</feature>
<dbReference type="EMBL" id="CAICTM010000126">
    <property type="protein sequence ID" value="CAB9502076.1"/>
    <property type="molecule type" value="Genomic_DNA"/>
</dbReference>
<gene>
    <name evidence="2" type="ORF">SEMRO_127_G060680.1</name>
</gene>
<evidence type="ECO:0000256" key="1">
    <source>
        <dbReference type="SAM" id="MobiDB-lite"/>
    </source>
</evidence>
<proteinExistence type="predicted"/>
<protein>
    <submittedName>
        <fullName evidence="2">Uncharacterized protein</fullName>
    </submittedName>
</protein>